<dbReference type="SUPFAM" id="SSF57924">
    <property type="entry name" value="Inhibitor of apoptosis (IAP) repeat"/>
    <property type="match status" value="2"/>
</dbReference>
<dbReference type="InterPro" id="IPR001841">
    <property type="entry name" value="Znf_RING"/>
</dbReference>
<evidence type="ECO:0000313" key="6">
    <source>
        <dbReference type="EMBL" id="KAH3729116.1"/>
    </source>
</evidence>
<dbReference type="InterPro" id="IPR050784">
    <property type="entry name" value="IAP"/>
</dbReference>
<dbReference type="GO" id="GO:0008270">
    <property type="term" value="F:zinc ion binding"/>
    <property type="evidence" value="ECO:0007669"/>
    <property type="project" value="UniProtKB-KW"/>
</dbReference>
<dbReference type="InterPro" id="IPR001370">
    <property type="entry name" value="BIR_rpt"/>
</dbReference>
<dbReference type="PROSITE" id="PS50089">
    <property type="entry name" value="ZF_RING_2"/>
    <property type="match status" value="1"/>
</dbReference>
<gene>
    <name evidence="6" type="ORF">DPMN_055079</name>
</gene>
<dbReference type="SMART" id="SM00238">
    <property type="entry name" value="BIR"/>
    <property type="match status" value="2"/>
</dbReference>
<dbReference type="Gene3D" id="3.30.40.10">
    <property type="entry name" value="Zinc/RING finger domain, C3HC4 (zinc finger)"/>
    <property type="match status" value="1"/>
</dbReference>
<dbReference type="Pfam" id="PF13920">
    <property type="entry name" value="zf-C3HC4_3"/>
    <property type="match status" value="1"/>
</dbReference>
<dbReference type="PANTHER" id="PTHR10044:SF139">
    <property type="entry name" value="DEATH-ASSOCIATED INHIBITOR OF APOPTOSIS 2"/>
    <property type="match status" value="1"/>
</dbReference>
<dbReference type="CDD" id="cd00022">
    <property type="entry name" value="BIR"/>
    <property type="match status" value="2"/>
</dbReference>
<evidence type="ECO:0000256" key="1">
    <source>
        <dbReference type="ARBA" id="ARBA00006672"/>
    </source>
</evidence>
<sequence>MTEYVKTTDNGFTITVVRLPKKLSEVETGLDISHLVPLFPDNFMYFIRDGDRMEVYILPDVPDMIRQMKECGLFKQNDIFKSIMYDELIVWCECGGEYLTAHKSIDNSQKFERLHKYVNNSIRRYVSYMELKELRETKYKDSPVISVKKKVINFLEVYPFDSCRYAFPKLDYIKKETLNEQKAEIVPSGSTSLNKTDTPRQVCTTADHSFHSGACFIDSETNNVASLHSAETSSIEAVQAAQYVHTSSLPAVRTYPRYPKYCTESSRLQTYSRWPHMTPTSEECVFAGFFYTGEADLIRCFHCGIGLKDFSRMDTPMVEHIKHVTACPYLEAMFGEDGLKQQREEINKMDPEYVRRSQYEVFLRRGATNYSNQSIRSPQFTTLESRMRTFENENFCCFKTPYQLAEAGLYYTGVGDEVRCFSCHGGLQNWEEQDDPWAEHCKWFPSCAFAREMKGESFIERIQQNMNASTAMLNSASYTQRSHHSDTQQLDFNLDTLRTTCLEDMGFNIEAFDNAVHRLRRNGNTYPNIEDIVTEIGILEQEDKEATSKQVQDAASTDVYEENKRLKSTLICKNCKVNNSNALFLPCAHHVMCFDCSHDVKRCPLCNRGVNDIVRTYIG</sequence>
<dbReference type="PROSITE" id="PS50143">
    <property type="entry name" value="BIR_REPEAT_2"/>
    <property type="match status" value="2"/>
</dbReference>
<name>A0A9D4HS71_DREPO</name>
<reference evidence="6" key="1">
    <citation type="journal article" date="2019" name="bioRxiv">
        <title>The Genome of the Zebra Mussel, Dreissena polymorpha: A Resource for Invasive Species Research.</title>
        <authorList>
            <person name="McCartney M.A."/>
            <person name="Auch B."/>
            <person name="Kono T."/>
            <person name="Mallez S."/>
            <person name="Zhang Y."/>
            <person name="Obille A."/>
            <person name="Becker A."/>
            <person name="Abrahante J.E."/>
            <person name="Garbe J."/>
            <person name="Badalamenti J.P."/>
            <person name="Herman A."/>
            <person name="Mangelson H."/>
            <person name="Liachko I."/>
            <person name="Sullivan S."/>
            <person name="Sone E.D."/>
            <person name="Koren S."/>
            <person name="Silverstein K.A.T."/>
            <person name="Beckman K.B."/>
            <person name="Gohl D.M."/>
        </authorList>
    </citation>
    <scope>NUCLEOTIDE SEQUENCE</scope>
    <source>
        <strain evidence="6">Duluth1</strain>
        <tissue evidence="6">Whole animal</tissue>
    </source>
</reference>
<dbReference type="EMBL" id="JAIWYP010000012">
    <property type="protein sequence ID" value="KAH3729116.1"/>
    <property type="molecule type" value="Genomic_DNA"/>
</dbReference>
<dbReference type="GO" id="GO:0005634">
    <property type="term" value="C:nucleus"/>
    <property type="evidence" value="ECO:0007669"/>
    <property type="project" value="TreeGrafter"/>
</dbReference>
<comment type="similarity">
    <text evidence="1">Belongs to the IAP family.</text>
</comment>
<reference evidence="6" key="2">
    <citation type="submission" date="2020-11" db="EMBL/GenBank/DDBJ databases">
        <authorList>
            <person name="McCartney M.A."/>
            <person name="Auch B."/>
            <person name="Kono T."/>
            <person name="Mallez S."/>
            <person name="Becker A."/>
            <person name="Gohl D.M."/>
            <person name="Silverstein K.A.T."/>
            <person name="Koren S."/>
            <person name="Bechman K.B."/>
            <person name="Herman A."/>
            <person name="Abrahante J.E."/>
            <person name="Garbe J."/>
        </authorList>
    </citation>
    <scope>NUCLEOTIDE SEQUENCE</scope>
    <source>
        <strain evidence="6">Duluth1</strain>
        <tissue evidence="6">Whole animal</tissue>
    </source>
</reference>
<dbReference type="InterPro" id="IPR013083">
    <property type="entry name" value="Znf_RING/FYVE/PHD"/>
</dbReference>
<evidence type="ECO:0000256" key="2">
    <source>
        <dbReference type="ARBA" id="ARBA00022771"/>
    </source>
</evidence>
<evidence type="ECO:0000313" key="7">
    <source>
        <dbReference type="Proteomes" id="UP000828390"/>
    </source>
</evidence>
<dbReference type="Gene3D" id="1.10.1170.10">
    <property type="entry name" value="Inhibitor Of Apoptosis Protein (2mihbC-IAP-1), Chain A"/>
    <property type="match status" value="2"/>
</dbReference>
<evidence type="ECO:0000259" key="5">
    <source>
        <dbReference type="PROSITE" id="PS50089"/>
    </source>
</evidence>
<dbReference type="AlphaFoldDB" id="A0A9D4HS71"/>
<proteinExistence type="inferred from homology"/>
<evidence type="ECO:0000256" key="4">
    <source>
        <dbReference type="PROSITE-ProRule" id="PRU00175"/>
    </source>
</evidence>
<comment type="caution">
    <text evidence="6">The sequence shown here is derived from an EMBL/GenBank/DDBJ whole genome shotgun (WGS) entry which is preliminary data.</text>
</comment>
<protein>
    <recommendedName>
        <fullName evidence="5">RING-type domain-containing protein</fullName>
    </recommendedName>
</protein>
<feature type="domain" description="RING-type" evidence="5">
    <location>
        <begin position="572"/>
        <end position="607"/>
    </location>
</feature>
<dbReference type="GO" id="GO:0051726">
    <property type="term" value="P:regulation of cell cycle"/>
    <property type="evidence" value="ECO:0007669"/>
    <property type="project" value="TreeGrafter"/>
</dbReference>
<keyword evidence="2 4" id="KW-0863">Zinc-finger</keyword>
<keyword evidence="2 4" id="KW-0479">Metal-binding</keyword>
<accession>A0A9D4HS71</accession>
<evidence type="ECO:0000256" key="3">
    <source>
        <dbReference type="ARBA" id="ARBA00022833"/>
    </source>
</evidence>
<organism evidence="6 7">
    <name type="scientific">Dreissena polymorpha</name>
    <name type="common">Zebra mussel</name>
    <name type="synonym">Mytilus polymorpha</name>
    <dbReference type="NCBI Taxonomy" id="45954"/>
    <lineage>
        <taxon>Eukaryota</taxon>
        <taxon>Metazoa</taxon>
        <taxon>Spiralia</taxon>
        <taxon>Lophotrochozoa</taxon>
        <taxon>Mollusca</taxon>
        <taxon>Bivalvia</taxon>
        <taxon>Autobranchia</taxon>
        <taxon>Heteroconchia</taxon>
        <taxon>Euheterodonta</taxon>
        <taxon>Imparidentia</taxon>
        <taxon>Neoheterodontei</taxon>
        <taxon>Myida</taxon>
        <taxon>Dreissenoidea</taxon>
        <taxon>Dreissenidae</taxon>
        <taxon>Dreissena</taxon>
    </lineage>
</organism>
<keyword evidence="3" id="KW-0862">Zinc</keyword>
<dbReference type="GO" id="GO:0005737">
    <property type="term" value="C:cytoplasm"/>
    <property type="evidence" value="ECO:0007669"/>
    <property type="project" value="TreeGrafter"/>
</dbReference>
<dbReference type="PANTHER" id="PTHR10044">
    <property type="entry name" value="INHIBITOR OF APOPTOSIS"/>
    <property type="match status" value="1"/>
</dbReference>
<dbReference type="Proteomes" id="UP000828390">
    <property type="component" value="Unassembled WGS sequence"/>
</dbReference>
<keyword evidence="7" id="KW-1185">Reference proteome</keyword>
<dbReference type="Pfam" id="PF00653">
    <property type="entry name" value="BIR"/>
    <property type="match status" value="2"/>
</dbReference>